<feature type="compositionally biased region" description="Low complexity" evidence="1">
    <location>
        <begin position="66"/>
        <end position="79"/>
    </location>
</feature>
<feature type="compositionally biased region" description="Basic residues" evidence="1">
    <location>
        <begin position="115"/>
        <end position="124"/>
    </location>
</feature>
<dbReference type="Proteomes" id="UP001304895">
    <property type="component" value="Unassembled WGS sequence"/>
</dbReference>
<name>A0AAN6ZDB7_9PEZI</name>
<keyword evidence="3" id="KW-1185">Reference proteome</keyword>
<protein>
    <submittedName>
        <fullName evidence="2">Uncharacterized protein</fullName>
    </submittedName>
</protein>
<dbReference type="PRINTS" id="PR01217">
    <property type="entry name" value="PRICHEXTENSN"/>
</dbReference>
<feature type="compositionally biased region" description="Pro residues" evidence="1">
    <location>
        <begin position="183"/>
        <end position="211"/>
    </location>
</feature>
<feature type="compositionally biased region" description="Pro residues" evidence="1">
    <location>
        <begin position="126"/>
        <end position="146"/>
    </location>
</feature>
<feature type="region of interest" description="Disordered" evidence="1">
    <location>
        <begin position="50"/>
        <end position="211"/>
    </location>
</feature>
<gene>
    <name evidence="2" type="ORF">BT67DRAFT_38989</name>
</gene>
<feature type="compositionally biased region" description="Polar residues" evidence="1">
    <location>
        <begin position="101"/>
        <end position="110"/>
    </location>
</feature>
<sequence>MMLEGAESVNPAQMSGKARAIASARVPLGLPGLLFPRLLPEMLKSRIHPRKRVFAHAQSSPPTGPAQASKAQASTASGAHQRNQPLKRFRRERASFPATRPCSQHASSSGGRDCPRHRRLHRPSPSRSPSPVPSPSRSPSPVPSPSPTTALSHHQPPPSPIPPPPHRSHCDCHHHHQQSHPPRSNPPPPPPPSPSPPPPPPSPSPSPSPRA</sequence>
<organism evidence="2 3">
    <name type="scientific">Trichocladium antarcticum</name>
    <dbReference type="NCBI Taxonomy" id="1450529"/>
    <lineage>
        <taxon>Eukaryota</taxon>
        <taxon>Fungi</taxon>
        <taxon>Dikarya</taxon>
        <taxon>Ascomycota</taxon>
        <taxon>Pezizomycotina</taxon>
        <taxon>Sordariomycetes</taxon>
        <taxon>Sordariomycetidae</taxon>
        <taxon>Sordariales</taxon>
        <taxon>Chaetomiaceae</taxon>
        <taxon>Trichocladium</taxon>
    </lineage>
</organism>
<reference evidence="2" key="2">
    <citation type="submission" date="2023-05" db="EMBL/GenBank/DDBJ databases">
        <authorList>
            <consortium name="Lawrence Berkeley National Laboratory"/>
            <person name="Steindorff A."/>
            <person name="Hensen N."/>
            <person name="Bonometti L."/>
            <person name="Westerberg I."/>
            <person name="Brannstrom I.O."/>
            <person name="Guillou S."/>
            <person name="Cros-Aarteil S."/>
            <person name="Calhoun S."/>
            <person name="Haridas S."/>
            <person name="Kuo A."/>
            <person name="Mondo S."/>
            <person name="Pangilinan J."/>
            <person name="Riley R."/>
            <person name="Labutti K."/>
            <person name="Andreopoulos B."/>
            <person name="Lipzen A."/>
            <person name="Chen C."/>
            <person name="Yanf M."/>
            <person name="Daum C."/>
            <person name="Ng V."/>
            <person name="Clum A."/>
            <person name="Ohm R."/>
            <person name="Martin F."/>
            <person name="Silar P."/>
            <person name="Natvig D."/>
            <person name="Lalanne C."/>
            <person name="Gautier V."/>
            <person name="Ament-Velasquez S.L."/>
            <person name="Kruys A."/>
            <person name="Hutchinson M.I."/>
            <person name="Powell A.J."/>
            <person name="Barry K."/>
            <person name="Miller A.N."/>
            <person name="Grigoriev I.V."/>
            <person name="Debuchy R."/>
            <person name="Gladieux P."/>
            <person name="Thoren M.H."/>
            <person name="Johannesson H."/>
        </authorList>
    </citation>
    <scope>NUCLEOTIDE SEQUENCE</scope>
    <source>
        <strain evidence="2">CBS 123565</strain>
    </source>
</reference>
<evidence type="ECO:0000313" key="2">
    <source>
        <dbReference type="EMBL" id="KAK4133643.1"/>
    </source>
</evidence>
<comment type="caution">
    <text evidence="2">The sequence shown here is derived from an EMBL/GenBank/DDBJ whole genome shotgun (WGS) entry which is preliminary data.</text>
</comment>
<feature type="compositionally biased region" description="Pro residues" evidence="1">
    <location>
        <begin position="155"/>
        <end position="165"/>
    </location>
</feature>
<evidence type="ECO:0000313" key="3">
    <source>
        <dbReference type="Proteomes" id="UP001304895"/>
    </source>
</evidence>
<reference evidence="2" key="1">
    <citation type="journal article" date="2023" name="Mol. Phylogenet. Evol.">
        <title>Genome-scale phylogeny and comparative genomics of the fungal order Sordariales.</title>
        <authorList>
            <person name="Hensen N."/>
            <person name="Bonometti L."/>
            <person name="Westerberg I."/>
            <person name="Brannstrom I.O."/>
            <person name="Guillou S."/>
            <person name="Cros-Aarteil S."/>
            <person name="Calhoun S."/>
            <person name="Haridas S."/>
            <person name="Kuo A."/>
            <person name="Mondo S."/>
            <person name="Pangilinan J."/>
            <person name="Riley R."/>
            <person name="LaButti K."/>
            <person name="Andreopoulos B."/>
            <person name="Lipzen A."/>
            <person name="Chen C."/>
            <person name="Yan M."/>
            <person name="Daum C."/>
            <person name="Ng V."/>
            <person name="Clum A."/>
            <person name="Steindorff A."/>
            <person name="Ohm R.A."/>
            <person name="Martin F."/>
            <person name="Silar P."/>
            <person name="Natvig D.O."/>
            <person name="Lalanne C."/>
            <person name="Gautier V."/>
            <person name="Ament-Velasquez S.L."/>
            <person name="Kruys A."/>
            <person name="Hutchinson M.I."/>
            <person name="Powell A.J."/>
            <person name="Barry K."/>
            <person name="Miller A.N."/>
            <person name="Grigoriev I.V."/>
            <person name="Debuchy R."/>
            <person name="Gladieux P."/>
            <person name="Hiltunen Thoren M."/>
            <person name="Johannesson H."/>
        </authorList>
    </citation>
    <scope>NUCLEOTIDE SEQUENCE</scope>
    <source>
        <strain evidence="2">CBS 123565</strain>
    </source>
</reference>
<dbReference type="AlphaFoldDB" id="A0AAN6ZDB7"/>
<dbReference type="EMBL" id="MU853411">
    <property type="protein sequence ID" value="KAK4133643.1"/>
    <property type="molecule type" value="Genomic_DNA"/>
</dbReference>
<evidence type="ECO:0000256" key="1">
    <source>
        <dbReference type="SAM" id="MobiDB-lite"/>
    </source>
</evidence>
<accession>A0AAN6ZDB7</accession>
<proteinExistence type="predicted"/>